<evidence type="ECO:0000313" key="1">
    <source>
        <dbReference type="EMBL" id="BAY16896.1"/>
    </source>
</evidence>
<dbReference type="AlphaFoldDB" id="A0A1Z4GHR5"/>
<name>A0A1Z4GHR5_9CYAN</name>
<dbReference type="OrthoDB" id="582478at2"/>
<gene>
    <name evidence="1" type="ORF">NIES21_27300</name>
</gene>
<evidence type="ECO:0000313" key="2">
    <source>
        <dbReference type="Proteomes" id="UP000218287"/>
    </source>
</evidence>
<dbReference type="EMBL" id="AP018174">
    <property type="protein sequence ID" value="BAY16896.1"/>
    <property type="molecule type" value="Genomic_DNA"/>
</dbReference>
<accession>A0A1Z4GHR5</accession>
<sequence>MISQLSLFNLDNYTNYNPEEEPPDPGDYQTLEAYEYAWKQWEKKFPHLVAETQAMTVLEQDTTVPAIISDDSQKIAGDRQLVVLEQDTSNPVPEQPVPEHLQWVEKYSPSKRPDNHYYRYCYKVARKIQHRHIPGGNVRSSIALARKQAIEEAIADGKSPADIEKLIRSWRNHRS</sequence>
<keyword evidence="2" id="KW-1185">Reference proteome</keyword>
<organism evidence="1 2">
    <name type="scientific">Anabaenopsis circularis NIES-21</name>
    <dbReference type="NCBI Taxonomy" id="1085406"/>
    <lineage>
        <taxon>Bacteria</taxon>
        <taxon>Bacillati</taxon>
        <taxon>Cyanobacteriota</taxon>
        <taxon>Cyanophyceae</taxon>
        <taxon>Nostocales</taxon>
        <taxon>Nodulariaceae</taxon>
        <taxon>Anabaenopsis</taxon>
    </lineage>
</organism>
<dbReference type="Proteomes" id="UP000218287">
    <property type="component" value="Chromosome"/>
</dbReference>
<reference evidence="1 2" key="1">
    <citation type="submission" date="2017-06" db="EMBL/GenBank/DDBJ databases">
        <title>Genome sequencing of cyanobaciteial culture collection at National Institute for Environmental Studies (NIES).</title>
        <authorList>
            <person name="Hirose Y."/>
            <person name="Shimura Y."/>
            <person name="Fujisawa T."/>
            <person name="Nakamura Y."/>
            <person name="Kawachi M."/>
        </authorList>
    </citation>
    <scope>NUCLEOTIDE SEQUENCE [LARGE SCALE GENOMIC DNA]</scope>
    <source>
        <strain evidence="1 2">NIES-21</strain>
    </source>
</reference>
<protein>
    <submittedName>
        <fullName evidence="1">Uncharacterized protein</fullName>
    </submittedName>
</protein>
<proteinExistence type="predicted"/>